<dbReference type="PANTHER" id="PTHR13170">
    <property type="entry name" value="O-GLCNACASE"/>
    <property type="match status" value="1"/>
</dbReference>
<dbReference type="InterPro" id="IPR011496">
    <property type="entry name" value="O-GlcNAcase_cat"/>
</dbReference>
<dbReference type="GO" id="GO:0015929">
    <property type="term" value="F:hexosaminidase activity"/>
    <property type="evidence" value="ECO:0007669"/>
    <property type="project" value="UniProtKB-ARBA"/>
</dbReference>
<dbReference type="InterPro" id="IPR017853">
    <property type="entry name" value="GH"/>
</dbReference>
<dbReference type="RefSeq" id="WP_175603677.1">
    <property type="nucleotide sequence ID" value="NZ_JABWGO010000008.1"/>
</dbReference>
<feature type="domain" description="GH84" evidence="5">
    <location>
        <begin position="146"/>
        <end position="426"/>
    </location>
</feature>
<evidence type="ECO:0000256" key="2">
    <source>
        <dbReference type="ARBA" id="ARBA00023295"/>
    </source>
</evidence>
<keyword evidence="2 3" id="KW-0326">Glycosidase</keyword>
<reference evidence="6 7" key="1">
    <citation type="submission" date="2020-06" db="EMBL/GenBank/DDBJ databases">
        <authorList>
            <person name="Chanama M."/>
        </authorList>
    </citation>
    <scope>NUCLEOTIDE SEQUENCE [LARGE SCALE GENOMIC DNA]</scope>
    <source>
        <strain evidence="6 7">TBRC6557</strain>
    </source>
</reference>
<protein>
    <submittedName>
        <fullName evidence="6">Beta-N-acetylglucosaminidase domain-containing protein</fullName>
    </submittedName>
</protein>
<evidence type="ECO:0000313" key="6">
    <source>
        <dbReference type="EMBL" id="NUW44183.1"/>
    </source>
</evidence>
<comment type="similarity">
    <text evidence="3">Belongs to the glycosyl hydrolase 84 family.</text>
</comment>
<dbReference type="InterPro" id="IPR015882">
    <property type="entry name" value="HEX_bac_N"/>
</dbReference>
<feature type="compositionally biased region" description="Basic and acidic residues" evidence="4">
    <location>
        <begin position="604"/>
        <end position="613"/>
    </location>
</feature>
<evidence type="ECO:0000259" key="5">
    <source>
        <dbReference type="PROSITE" id="PS52009"/>
    </source>
</evidence>
<keyword evidence="1 3" id="KW-0378">Hydrolase</keyword>
<feature type="compositionally biased region" description="Basic and acidic residues" evidence="4">
    <location>
        <begin position="620"/>
        <end position="641"/>
    </location>
</feature>
<dbReference type="AlphaFoldDB" id="A0A7Y6IUM4"/>
<organism evidence="6 7">
    <name type="scientific">Nonomuraea rhodomycinica</name>
    <dbReference type="NCBI Taxonomy" id="1712872"/>
    <lineage>
        <taxon>Bacteria</taxon>
        <taxon>Bacillati</taxon>
        <taxon>Actinomycetota</taxon>
        <taxon>Actinomycetes</taxon>
        <taxon>Streptosporangiales</taxon>
        <taxon>Streptosporangiaceae</taxon>
        <taxon>Nonomuraea</taxon>
    </lineage>
</organism>
<dbReference type="Proteomes" id="UP000546126">
    <property type="component" value="Unassembled WGS sequence"/>
</dbReference>
<keyword evidence="7" id="KW-1185">Reference proteome</keyword>
<dbReference type="SUPFAM" id="SSF55545">
    <property type="entry name" value="beta-N-acetylhexosaminidase-like domain"/>
    <property type="match status" value="1"/>
</dbReference>
<dbReference type="GO" id="GO:0005975">
    <property type="term" value="P:carbohydrate metabolic process"/>
    <property type="evidence" value="ECO:0007669"/>
    <property type="project" value="UniProtKB-ARBA"/>
</dbReference>
<dbReference type="PROSITE" id="PS52009">
    <property type="entry name" value="GH84"/>
    <property type="match status" value="1"/>
</dbReference>
<proteinExistence type="inferred from homology"/>
<accession>A0A7Y6IUM4</accession>
<feature type="region of interest" description="Disordered" evidence="4">
    <location>
        <begin position="49"/>
        <end position="72"/>
    </location>
</feature>
<dbReference type="InterPro" id="IPR029018">
    <property type="entry name" value="Hex-like_dom2"/>
</dbReference>
<feature type="active site" description="Proton donor" evidence="3">
    <location>
        <position position="261"/>
    </location>
</feature>
<dbReference type="InterPro" id="IPR051822">
    <property type="entry name" value="Glycosyl_Hydrolase_84"/>
</dbReference>
<name>A0A7Y6IUM4_9ACTN</name>
<evidence type="ECO:0000256" key="4">
    <source>
        <dbReference type="SAM" id="MobiDB-lite"/>
    </source>
</evidence>
<dbReference type="SUPFAM" id="SSF51445">
    <property type="entry name" value="(Trans)glycosidases"/>
    <property type="match status" value="1"/>
</dbReference>
<evidence type="ECO:0000313" key="7">
    <source>
        <dbReference type="Proteomes" id="UP000546126"/>
    </source>
</evidence>
<dbReference type="GO" id="GO:1901135">
    <property type="term" value="P:carbohydrate derivative metabolic process"/>
    <property type="evidence" value="ECO:0007669"/>
    <property type="project" value="UniProtKB-ARBA"/>
</dbReference>
<feature type="region of interest" description="Disordered" evidence="4">
    <location>
        <begin position="591"/>
        <end position="641"/>
    </location>
</feature>
<sequence>MQTLEWLNPTPQKASVSAPHLECEAFHVDGGPGTATAVAALHDALPTSLPTHLPTGLPTGPADPAAGPAAGSRRVVRVEVRVDSGAALPPEGYTLTTGRDAVLVTGADPAGAFYGAQTLIALVAAPCAEHALCVPAADVRDWPDLPLRGTIEGFYGTPWSHADRLEHLRFSGRHKLNAYVYAPKDDPYHRERWREPYPATELARLGELVAEAAARHVRFVFALSPGLSMVYSDPAERAALRAKAAQVWEAGVREFALLFDDIPAELEHERDRAAFGTAPGASARAHAAVCRDFTEAFLEPRGAERPLTMVPTDYAGTSRTAYRDRLAEELPPGVLVWWTGRDVVVGTVTADEIAAAAASYGHRVALWDNFPVNDFDFTRVFLGPLTGRDTRLDTVPLAGVTANPMVHAAASRLALATVADYAWQPAAYDPELSHERAVRLVPGAAELAPLVEACSSWPPSADQSPALSALCASVLAGTSRAAARPRGERAANVAVRPDGANALAGRQGSEDAGAALRSAEDTGAAQRDGEDAGAARRLRFELERLAALPTSAPGRIGEELRPWIAAARDIATAALAALDLLTTLPPATTDEAAQGAAEGAMPRAGHEATRDDTETATPQARHETTRDDTETAARQAGHEAARAVAEALARAEQHEVNVLRGVLPPFVRAVLDRAAPAVTPPAPVTTALRATTMPAPATAPSPADPVAP</sequence>
<feature type="region of interest" description="Disordered" evidence="4">
    <location>
        <begin position="501"/>
        <end position="532"/>
    </location>
</feature>
<evidence type="ECO:0000256" key="3">
    <source>
        <dbReference type="PROSITE-ProRule" id="PRU01353"/>
    </source>
</evidence>
<comment type="caution">
    <text evidence="6">The sequence shown here is derived from an EMBL/GenBank/DDBJ whole genome shotgun (WGS) entry which is preliminary data.</text>
</comment>
<dbReference type="Gene3D" id="3.20.20.80">
    <property type="entry name" value="Glycosidases"/>
    <property type="match status" value="1"/>
</dbReference>
<evidence type="ECO:0000256" key="1">
    <source>
        <dbReference type="ARBA" id="ARBA00022801"/>
    </source>
</evidence>
<gene>
    <name evidence="6" type="ORF">HT134_29275</name>
</gene>
<dbReference type="EMBL" id="JABWGO010000008">
    <property type="protein sequence ID" value="NUW44183.1"/>
    <property type="molecule type" value="Genomic_DNA"/>
</dbReference>
<dbReference type="Pfam" id="PF07555">
    <property type="entry name" value="NAGidase"/>
    <property type="match status" value="1"/>
</dbReference>
<dbReference type="Pfam" id="PF02838">
    <property type="entry name" value="Glyco_hydro_20b"/>
    <property type="match status" value="1"/>
</dbReference>
<dbReference type="Gene3D" id="3.30.379.10">
    <property type="entry name" value="Chitobiase/beta-hexosaminidase domain 2-like"/>
    <property type="match status" value="1"/>
</dbReference>
<dbReference type="PANTHER" id="PTHR13170:SF16">
    <property type="entry name" value="PROTEIN O-GLCNACASE"/>
    <property type="match status" value="1"/>
</dbReference>